<dbReference type="PRINTS" id="PR00019">
    <property type="entry name" value="LEURICHRPT"/>
</dbReference>
<feature type="compositionally biased region" description="Basic and acidic residues" evidence="12">
    <location>
        <begin position="222"/>
        <end position="237"/>
    </location>
</feature>
<keyword evidence="4" id="KW-0433">Leucine-rich repeat</keyword>
<dbReference type="InterPro" id="IPR001611">
    <property type="entry name" value="Leu-rich_rpt"/>
</dbReference>
<feature type="transmembrane region" description="Helical" evidence="13">
    <location>
        <begin position="690"/>
        <end position="707"/>
    </location>
</feature>
<dbReference type="SUPFAM" id="SSF52058">
    <property type="entry name" value="L domain-like"/>
    <property type="match status" value="2"/>
</dbReference>
<dbReference type="Gene3D" id="3.80.10.10">
    <property type="entry name" value="Ribonuclease Inhibitor"/>
    <property type="match status" value="2"/>
</dbReference>
<dbReference type="InterPro" id="IPR032675">
    <property type="entry name" value="LRR_dom_sf"/>
</dbReference>
<keyword evidence="10" id="KW-0675">Receptor</keyword>
<dbReference type="GO" id="GO:0005886">
    <property type="term" value="C:plasma membrane"/>
    <property type="evidence" value="ECO:0007669"/>
    <property type="project" value="UniProtKB-SubCell"/>
</dbReference>
<dbReference type="PANTHER" id="PTHR48052">
    <property type="entry name" value="UNNAMED PRODUCT"/>
    <property type="match status" value="1"/>
</dbReference>
<name>R7WBA0_AEGTA</name>
<feature type="domain" description="Leucine-rich repeat-containing N-terminal plant-type" evidence="14">
    <location>
        <begin position="306"/>
        <end position="343"/>
    </location>
</feature>
<dbReference type="InterPro" id="IPR013210">
    <property type="entry name" value="LRR_N_plant-typ"/>
</dbReference>
<dbReference type="Pfam" id="PF08263">
    <property type="entry name" value="LRRNT_2"/>
    <property type="match status" value="1"/>
</dbReference>
<feature type="region of interest" description="Disordered" evidence="12">
    <location>
        <begin position="211"/>
        <end position="244"/>
    </location>
</feature>
<keyword evidence="9 13" id="KW-0472">Membrane</keyword>
<evidence type="ECO:0000256" key="8">
    <source>
        <dbReference type="ARBA" id="ARBA00022989"/>
    </source>
</evidence>
<evidence type="ECO:0000313" key="15">
    <source>
        <dbReference type="EnsemblPlants" id="EMT19742"/>
    </source>
</evidence>
<dbReference type="CDD" id="cd09272">
    <property type="entry name" value="RNase_HI_RT_Ty1"/>
    <property type="match status" value="1"/>
</dbReference>
<evidence type="ECO:0000256" key="13">
    <source>
        <dbReference type="SAM" id="Phobius"/>
    </source>
</evidence>
<reference evidence="15" key="1">
    <citation type="submission" date="2015-06" db="UniProtKB">
        <authorList>
            <consortium name="EnsemblPlants"/>
        </authorList>
    </citation>
    <scope>IDENTIFICATION</scope>
</reference>
<evidence type="ECO:0000259" key="14">
    <source>
        <dbReference type="Pfam" id="PF08263"/>
    </source>
</evidence>
<keyword evidence="3" id="KW-1003">Cell membrane</keyword>
<organism evidence="15">
    <name type="scientific">Aegilops tauschii</name>
    <name type="common">Tausch's goatgrass</name>
    <name type="synonym">Aegilops squarrosa</name>
    <dbReference type="NCBI Taxonomy" id="37682"/>
    <lineage>
        <taxon>Eukaryota</taxon>
        <taxon>Viridiplantae</taxon>
        <taxon>Streptophyta</taxon>
        <taxon>Embryophyta</taxon>
        <taxon>Tracheophyta</taxon>
        <taxon>Spermatophyta</taxon>
        <taxon>Magnoliopsida</taxon>
        <taxon>Liliopsida</taxon>
        <taxon>Poales</taxon>
        <taxon>Poaceae</taxon>
        <taxon>BOP clade</taxon>
        <taxon>Pooideae</taxon>
        <taxon>Triticodae</taxon>
        <taxon>Triticeae</taxon>
        <taxon>Triticinae</taxon>
        <taxon>Aegilops</taxon>
    </lineage>
</organism>
<evidence type="ECO:0000256" key="1">
    <source>
        <dbReference type="ARBA" id="ARBA00004251"/>
    </source>
</evidence>
<evidence type="ECO:0000256" key="2">
    <source>
        <dbReference type="ARBA" id="ARBA00009592"/>
    </source>
</evidence>
<accession>R7WBA0</accession>
<keyword evidence="11" id="KW-0325">Glycoprotein</keyword>
<evidence type="ECO:0000256" key="10">
    <source>
        <dbReference type="ARBA" id="ARBA00023170"/>
    </source>
</evidence>
<evidence type="ECO:0000256" key="5">
    <source>
        <dbReference type="ARBA" id="ARBA00022692"/>
    </source>
</evidence>
<evidence type="ECO:0000256" key="9">
    <source>
        <dbReference type="ARBA" id="ARBA00023136"/>
    </source>
</evidence>
<proteinExistence type="inferred from homology"/>
<dbReference type="PANTHER" id="PTHR48052:SF81">
    <property type="entry name" value="LEUCINE-RICH REPEAT-CONTAINING N-TERMINAL PLANT-TYPE DOMAIN-CONTAINING PROTEIN"/>
    <property type="match status" value="1"/>
</dbReference>
<dbReference type="AlphaFoldDB" id="R7WBA0"/>
<evidence type="ECO:0000256" key="4">
    <source>
        <dbReference type="ARBA" id="ARBA00022614"/>
    </source>
</evidence>
<protein>
    <submittedName>
        <fullName evidence="15">Phytosulfokine receptor 1</fullName>
    </submittedName>
</protein>
<comment type="subcellular location">
    <subcellularLocation>
        <location evidence="1">Cell membrane</location>
        <topology evidence="1">Single-pass type I membrane protein</topology>
    </subcellularLocation>
</comment>
<sequence>MYLASATRPDISFAVSKLSRFVSKPGDDHWHALERVMRYLKGTASYGIHYTGYPRVLEGYSGSNWISDADEIKATSGYVFTLGGGAVSGKACKQTILTRSTMEAELTALDTATVEAEWLRELLMDLPMVEKPIPPILMNCDNQTVIVKINSSKDNMKSSRHVKRRLKSVRKLRNSGVITLDYIQTSKNLADPFTKGLSRNVIDNASMEMEGTAGLRNPASRDPVRERGDQVFGERTRATAGSDDFANDDFFPDLGNLILDDMGDNVNAGGAAPAAPYTKKFHMPSLGLALVLLVSLVSPTSSCTKQEKTSLLQLLAELSQDGGLTTSWRHDTDCCTWEGITCNQDRKVTDVSLASRGLEGPISPFFGNLTGLLRLNLSRNLLSGGLPLELVSSSSILVLDISFNRLTEGLSELPSSTPAQPLQVLNISSNLLTGILPSTTWEVMKSLVVLNASSNRFTGQIPTTPCVSAPSFAVLELSFNQLSGNIPPGLSNCLVLKLLGAGYNKLSDISNNSLTGEIPSALMEMLMLESDNTAPKVFFEHKNQFLQYLTPSAFPQELNLAMNNFTGMIPEEIGQLQGLFSLNLSSNRLSGEIPEQICNLTNLQMLDLSGNHLTGKIPAALNNMHFLSRFKISNNDLEGPIPNMGQFSTFPDSSFGGNPKLCGPMVANHCGSAEASPVSIDPIKQIGSEAIIFMTAFGVFFGVGVLYDQKVLARHFG</sequence>
<dbReference type="Pfam" id="PF13855">
    <property type="entry name" value="LRR_8"/>
    <property type="match status" value="1"/>
</dbReference>
<dbReference type="FunFam" id="3.80.10.10:FF:000213">
    <property type="entry name" value="Tyrosine-sulfated glycopeptide receptor 1"/>
    <property type="match status" value="1"/>
</dbReference>
<evidence type="ECO:0000256" key="11">
    <source>
        <dbReference type="ARBA" id="ARBA00023180"/>
    </source>
</evidence>
<evidence type="ECO:0000256" key="12">
    <source>
        <dbReference type="SAM" id="MobiDB-lite"/>
    </source>
</evidence>
<evidence type="ECO:0000256" key="7">
    <source>
        <dbReference type="ARBA" id="ARBA00022737"/>
    </source>
</evidence>
<evidence type="ECO:0000256" key="6">
    <source>
        <dbReference type="ARBA" id="ARBA00022729"/>
    </source>
</evidence>
<dbReference type="Pfam" id="PF00560">
    <property type="entry name" value="LRR_1"/>
    <property type="match status" value="2"/>
</dbReference>
<dbReference type="ExpressionAtlas" id="R7WBA0">
    <property type="expression patterns" value="baseline"/>
</dbReference>
<evidence type="ECO:0000256" key="3">
    <source>
        <dbReference type="ARBA" id="ARBA00022475"/>
    </source>
</evidence>
<keyword evidence="7" id="KW-0677">Repeat</keyword>
<dbReference type="EnsemblPlants" id="EMT19742">
    <property type="protein sequence ID" value="EMT19742"/>
    <property type="gene ID" value="F775_33189"/>
</dbReference>
<keyword evidence="8 13" id="KW-1133">Transmembrane helix</keyword>
<keyword evidence="6" id="KW-0732">Signal</keyword>
<keyword evidence="5 13" id="KW-0812">Transmembrane</keyword>
<comment type="similarity">
    <text evidence="2">Belongs to the RLP family.</text>
</comment>